<gene>
    <name evidence="2" type="ORF">CH341_26610</name>
</gene>
<evidence type="ECO:0000313" key="2">
    <source>
        <dbReference type="EMBL" id="RAI39087.1"/>
    </source>
</evidence>
<name>A0A327KKS3_9BRAD</name>
<dbReference type="InterPro" id="IPR050483">
    <property type="entry name" value="CoA-transferase_III_domain"/>
</dbReference>
<dbReference type="EMBL" id="NPEX01000313">
    <property type="protein sequence ID" value="RAI39087.1"/>
    <property type="molecule type" value="Genomic_DNA"/>
</dbReference>
<dbReference type="SUPFAM" id="SSF89796">
    <property type="entry name" value="CoA-transferase family III (CaiB/BaiF)"/>
    <property type="match status" value="1"/>
</dbReference>
<dbReference type="Gene3D" id="3.30.1540.10">
    <property type="entry name" value="formyl-coa transferase, domain 3"/>
    <property type="match status" value="1"/>
</dbReference>
<dbReference type="PANTHER" id="PTHR48207:SF3">
    <property type="entry name" value="SUCCINATE--HYDROXYMETHYLGLUTARATE COA-TRANSFERASE"/>
    <property type="match status" value="1"/>
</dbReference>
<comment type="caution">
    <text evidence="2">The sequence shown here is derived from an EMBL/GenBank/DDBJ whole genome shotgun (WGS) entry which is preliminary data.</text>
</comment>
<protein>
    <submittedName>
        <fullName evidence="2">CoA transferase</fullName>
    </submittedName>
</protein>
<evidence type="ECO:0000256" key="1">
    <source>
        <dbReference type="ARBA" id="ARBA00022679"/>
    </source>
</evidence>
<keyword evidence="3" id="KW-1185">Reference proteome</keyword>
<keyword evidence="1 2" id="KW-0808">Transferase</keyword>
<accession>A0A327KKS3</accession>
<dbReference type="InterPro" id="IPR003673">
    <property type="entry name" value="CoA-Trfase_fam_III"/>
</dbReference>
<dbReference type="Proteomes" id="UP000249130">
    <property type="component" value="Unassembled WGS sequence"/>
</dbReference>
<dbReference type="GO" id="GO:0008410">
    <property type="term" value="F:CoA-transferase activity"/>
    <property type="evidence" value="ECO:0007669"/>
    <property type="project" value="TreeGrafter"/>
</dbReference>
<dbReference type="Gene3D" id="3.40.50.10540">
    <property type="entry name" value="Crotonobetainyl-coa:carnitine coa-transferase, domain 1"/>
    <property type="match status" value="1"/>
</dbReference>
<dbReference type="InterPro" id="IPR023606">
    <property type="entry name" value="CoA-Trfase_III_dom_1_sf"/>
</dbReference>
<reference evidence="2 3" key="1">
    <citation type="submission" date="2017-07" db="EMBL/GenBank/DDBJ databases">
        <title>Draft Genome Sequences of Select Purple Nonsulfur Bacteria.</title>
        <authorList>
            <person name="Lasarre B."/>
            <person name="Mckinlay J.B."/>
        </authorList>
    </citation>
    <scope>NUCLEOTIDE SEQUENCE [LARGE SCALE GENOMIC DNA]</scope>
    <source>
        <strain evidence="2 3">DSM 5909</strain>
    </source>
</reference>
<sequence>MTPLPRHLFDGLRVLDLTRVMSGPFCTAMLADLGAEVIKVEMPDVGDDSRHFAPHVKGESTYFALLNRGKESVTVDLKSPEGRALVRDLAKRSDVLVENFRPGVMARLGLDAEILQADNPRLIYASISGFGPAGPFTEWPAFDLVIQAMSGLMSVTGERDGRATAVGESVADVATGMFAAWGIAAALYDRERTGVGRRVEVAMLDSIFSMLLTSLSRALFTGETPRRAGNRHPETYPVDSFATRDGDIVLVGFSDATVKRIFAAIGRPELADDPRFATNRDRNIHEAELRAIVAQWAAGLSRAEALARLRGQDVPSAPVWSLDETIASGQLEARGLVQPGVNGVLGDIRVVPQPVRFSDADIVAPMRSPLLGEDTEAVLRRTLALDDATLAGLRAKKTI</sequence>
<dbReference type="Pfam" id="PF02515">
    <property type="entry name" value="CoA_transf_3"/>
    <property type="match status" value="1"/>
</dbReference>
<dbReference type="PANTHER" id="PTHR48207">
    <property type="entry name" value="SUCCINATE--HYDROXYMETHYLGLUTARATE COA-TRANSFERASE"/>
    <property type="match status" value="1"/>
</dbReference>
<organism evidence="2 3">
    <name type="scientific">Rhodoplanes roseus</name>
    <dbReference type="NCBI Taxonomy" id="29409"/>
    <lineage>
        <taxon>Bacteria</taxon>
        <taxon>Pseudomonadati</taxon>
        <taxon>Pseudomonadota</taxon>
        <taxon>Alphaproteobacteria</taxon>
        <taxon>Hyphomicrobiales</taxon>
        <taxon>Nitrobacteraceae</taxon>
        <taxon>Rhodoplanes</taxon>
    </lineage>
</organism>
<dbReference type="OrthoDB" id="9806585at2"/>
<evidence type="ECO:0000313" key="3">
    <source>
        <dbReference type="Proteomes" id="UP000249130"/>
    </source>
</evidence>
<dbReference type="RefSeq" id="WP_111422015.1">
    <property type="nucleotide sequence ID" value="NZ_NPEX01000313.1"/>
</dbReference>
<dbReference type="AlphaFoldDB" id="A0A327KKS3"/>
<proteinExistence type="predicted"/>
<dbReference type="InterPro" id="IPR044855">
    <property type="entry name" value="CoA-Trfase_III_dom3_sf"/>
</dbReference>